<dbReference type="Proteomes" id="UP000236544">
    <property type="component" value="Unassembled WGS sequence"/>
</dbReference>
<dbReference type="InterPro" id="IPR001357">
    <property type="entry name" value="BRCT_dom"/>
</dbReference>
<dbReference type="Gene3D" id="3.40.50.10190">
    <property type="entry name" value="BRCT domain"/>
    <property type="match status" value="4"/>
</dbReference>
<keyword evidence="1" id="KW-0677">Repeat</keyword>
<organism evidence="4 5">
    <name type="scientific">Lachancea quebecensis</name>
    <dbReference type="NCBI Taxonomy" id="1654605"/>
    <lineage>
        <taxon>Eukaryota</taxon>
        <taxon>Fungi</taxon>
        <taxon>Dikarya</taxon>
        <taxon>Ascomycota</taxon>
        <taxon>Saccharomycotina</taxon>
        <taxon>Saccharomycetes</taxon>
        <taxon>Saccharomycetales</taxon>
        <taxon>Saccharomycetaceae</taxon>
        <taxon>Lachancea</taxon>
    </lineage>
</organism>
<feature type="compositionally biased region" description="Polar residues" evidence="2">
    <location>
        <begin position="640"/>
        <end position="650"/>
    </location>
</feature>
<name>A0A0P1KXH9_9SACH</name>
<dbReference type="SMART" id="SM00292">
    <property type="entry name" value="BRCT"/>
    <property type="match status" value="3"/>
</dbReference>
<dbReference type="OrthoDB" id="251770at2759"/>
<evidence type="ECO:0000313" key="4">
    <source>
        <dbReference type="EMBL" id="CUS20724.1"/>
    </source>
</evidence>
<dbReference type="GO" id="GO:0033314">
    <property type="term" value="P:mitotic DNA replication checkpoint signaling"/>
    <property type="evidence" value="ECO:0007669"/>
    <property type="project" value="TreeGrafter"/>
</dbReference>
<evidence type="ECO:0000259" key="3">
    <source>
        <dbReference type="PROSITE" id="PS50172"/>
    </source>
</evidence>
<proteinExistence type="predicted"/>
<dbReference type="AlphaFoldDB" id="A0A0P1KXH9"/>
<dbReference type="GO" id="GO:0006270">
    <property type="term" value="P:DNA replication initiation"/>
    <property type="evidence" value="ECO:0007669"/>
    <property type="project" value="TreeGrafter"/>
</dbReference>
<dbReference type="EMBL" id="LN890560">
    <property type="protein sequence ID" value="CUS20724.1"/>
    <property type="molecule type" value="Genomic_DNA"/>
</dbReference>
<accession>A0A0P1KXH9</accession>
<sequence>MQKPLQGLTFCPTALPEDASRSVSRKIAKLGGGFSKDLTKLVNVLIVGSVATNKYRFAVQNRADMAFVGVDAIDTIYDLWLTGDDISMESHSNFSGIKNPRERMLSVLRTRYRLGALKDFVVFIGRVGDDQEGKLSPDSLERLCVGQGVHSCNTRHFVKESHWNRPTVFVTDCSRGARVDAARSQGLPIVHPKWILDCHSRSALLDFAFYLLENTEHLSFEAVGTGSCMCWDEISHQSSSAATNAHEDEPRLSQRVVLDKFASDGHRLWNSVMHKTKKISPVETLPLSNNETTKELAGLFHDKHCYLFDFPQKHEAVLHNIIVRNSGSCYDYKDGIQIHEPSYLVVPSSTPRHAFASVGEMFTHVVTEFFFERCLHYKKLLSPDPWCSPFFSDFEVTPSGHLRQNLTTSEPLKVAITGFQGVELLHITKILEYLEPSGLKLSQKLNKETNILVINLGALNSIPGNHPLWNNQYASMFEEGKKLEQNQIHRNSMKRKIEFIKQRHSIPVVTAAFILELFSRAFRAKAQQKVSSRIHLNDVNWCISCPKGDKDQFYCDIRTKETELTGTGLETSPSTNDCVSRSIKQNRQEALSIFHSVSSLASKRPLHEESVAVHHNAEKAPSPPPKIPRLVPTEALRPVQRSSSWGNVLSDQARKVDGLHESDAEPSADQKELKHTQVTYGSPKQMNDVQAPPTRRLTRQRMREIDT</sequence>
<feature type="compositionally biased region" description="Polar residues" evidence="2">
    <location>
        <begin position="676"/>
        <end position="688"/>
    </location>
</feature>
<gene>
    <name evidence="4" type="ORF">LAQU0_S01e13234g</name>
</gene>
<dbReference type="PANTHER" id="PTHR13561">
    <property type="entry name" value="DNA REPLICATION REGULATOR DPB11-RELATED"/>
    <property type="match status" value="1"/>
</dbReference>
<dbReference type="InterPro" id="IPR036420">
    <property type="entry name" value="BRCT_dom_sf"/>
</dbReference>
<evidence type="ECO:0000256" key="1">
    <source>
        <dbReference type="ARBA" id="ARBA00022737"/>
    </source>
</evidence>
<dbReference type="PANTHER" id="PTHR13561:SF20">
    <property type="entry name" value="DNA TOPOISOMERASE 2-BINDING PROTEIN 1"/>
    <property type="match status" value="1"/>
</dbReference>
<reference evidence="5" key="1">
    <citation type="submission" date="2015-10" db="EMBL/GenBank/DDBJ databases">
        <authorList>
            <person name="Devillers H."/>
        </authorList>
    </citation>
    <scope>NUCLEOTIDE SEQUENCE [LARGE SCALE GENOMIC DNA]</scope>
</reference>
<evidence type="ECO:0000313" key="5">
    <source>
        <dbReference type="Proteomes" id="UP000236544"/>
    </source>
</evidence>
<dbReference type="SUPFAM" id="SSF52113">
    <property type="entry name" value="BRCT domain"/>
    <property type="match status" value="2"/>
</dbReference>
<dbReference type="GO" id="GO:0007095">
    <property type="term" value="P:mitotic G2 DNA damage checkpoint signaling"/>
    <property type="evidence" value="ECO:0007669"/>
    <property type="project" value="TreeGrafter"/>
</dbReference>
<dbReference type="PROSITE" id="PS50172">
    <property type="entry name" value="BRCT"/>
    <property type="match status" value="2"/>
</dbReference>
<feature type="domain" description="BRCT" evidence="3">
    <location>
        <begin position="1"/>
        <end position="81"/>
    </location>
</feature>
<dbReference type="Pfam" id="PF12738">
    <property type="entry name" value="PTCB-BRCT"/>
    <property type="match status" value="1"/>
</dbReference>
<feature type="region of interest" description="Disordered" evidence="2">
    <location>
        <begin position="605"/>
        <end position="707"/>
    </location>
</feature>
<protein>
    <submittedName>
        <fullName evidence="4">LAQU0S01e13234g1_1</fullName>
    </submittedName>
</protein>
<feature type="domain" description="BRCT" evidence="3">
    <location>
        <begin position="167"/>
        <end position="212"/>
    </location>
</feature>
<keyword evidence="5" id="KW-1185">Reference proteome</keyword>
<feature type="compositionally biased region" description="Basic and acidic residues" evidence="2">
    <location>
        <begin position="605"/>
        <end position="618"/>
    </location>
</feature>
<evidence type="ECO:0000256" key="2">
    <source>
        <dbReference type="SAM" id="MobiDB-lite"/>
    </source>
</evidence>
<dbReference type="CDD" id="cd00027">
    <property type="entry name" value="BRCT"/>
    <property type="match status" value="1"/>
</dbReference>
<feature type="compositionally biased region" description="Basic and acidic residues" evidence="2">
    <location>
        <begin position="652"/>
        <end position="675"/>
    </location>
</feature>